<gene>
    <name evidence="2" type="ORF">I302_00666</name>
    <name evidence="3" type="ORF">I302_101982</name>
</gene>
<feature type="compositionally biased region" description="Polar residues" evidence="1">
    <location>
        <begin position="346"/>
        <end position="370"/>
    </location>
</feature>
<feature type="region of interest" description="Disordered" evidence="1">
    <location>
        <begin position="156"/>
        <end position="206"/>
    </location>
</feature>
<dbReference type="GeneID" id="30205065"/>
<evidence type="ECO:0000313" key="2">
    <source>
        <dbReference type="EMBL" id="OCF29170.1"/>
    </source>
</evidence>
<reference evidence="3" key="2">
    <citation type="submission" date="2013-07" db="EMBL/GenBank/DDBJ databases">
        <authorList>
            <consortium name="The Broad Institute Genome Sequencing Platform"/>
            <person name="Cuomo C."/>
            <person name="Litvintseva A."/>
            <person name="Chen Y."/>
            <person name="Heitman J."/>
            <person name="Sun S."/>
            <person name="Springer D."/>
            <person name="Dromer F."/>
            <person name="Young S.K."/>
            <person name="Zeng Q."/>
            <person name="Gargeya S."/>
            <person name="Fitzgerald M."/>
            <person name="Abouelleil A."/>
            <person name="Alvarado L."/>
            <person name="Berlin A.M."/>
            <person name="Chapman S.B."/>
            <person name="Dewar J."/>
            <person name="Goldberg J."/>
            <person name="Griggs A."/>
            <person name="Gujja S."/>
            <person name="Hansen M."/>
            <person name="Howarth C."/>
            <person name="Imamovic A."/>
            <person name="Larimer J."/>
            <person name="McCowan C."/>
            <person name="Murphy C."/>
            <person name="Pearson M."/>
            <person name="Priest M."/>
            <person name="Roberts A."/>
            <person name="Saif S."/>
            <person name="Shea T."/>
            <person name="Sykes S."/>
            <person name="Wortman J."/>
            <person name="Nusbaum C."/>
            <person name="Birren B."/>
        </authorList>
    </citation>
    <scope>NUCLEOTIDE SEQUENCE</scope>
    <source>
        <strain evidence="3">CBS 10118</strain>
    </source>
</reference>
<accession>A0A1B9GDQ7</accession>
<feature type="compositionally biased region" description="Low complexity" evidence="1">
    <location>
        <begin position="371"/>
        <end position="383"/>
    </location>
</feature>
<feature type="region of interest" description="Disordered" evidence="1">
    <location>
        <begin position="339"/>
        <end position="467"/>
    </location>
</feature>
<feature type="compositionally biased region" description="Polar residues" evidence="1">
    <location>
        <begin position="1"/>
        <end position="10"/>
    </location>
</feature>
<dbReference type="Proteomes" id="UP000092730">
    <property type="component" value="Chromosome 1"/>
</dbReference>
<protein>
    <submittedName>
        <fullName evidence="2">Uncharacterized protein</fullName>
    </submittedName>
</protein>
<dbReference type="RefSeq" id="XP_019050240.1">
    <property type="nucleotide sequence ID" value="XM_019187362.1"/>
</dbReference>
<reference evidence="2" key="1">
    <citation type="submission" date="2013-07" db="EMBL/GenBank/DDBJ databases">
        <title>The Genome Sequence of Cryptococcus bestiolae CBS10118.</title>
        <authorList>
            <consortium name="The Broad Institute Genome Sequencing Platform"/>
            <person name="Cuomo C."/>
            <person name="Litvintseva A."/>
            <person name="Chen Y."/>
            <person name="Heitman J."/>
            <person name="Sun S."/>
            <person name="Springer D."/>
            <person name="Dromer F."/>
            <person name="Young S.K."/>
            <person name="Zeng Q."/>
            <person name="Gargeya S."/>
            <person name="Fitzgerald M."/>
            <person name="Abouelleil A."/>
            <person name="Alvarado L."/>
            <person name="Berlin A.M."/>
            <person name="Chapman S.B."/>
            <person name="Dewar J."/>
            <person name="Goldberg J."/>
            <person name="Griggs A."/>
            <person name="Gujja S."/>
            <person name="Hansen M."/>
            <person name="Howarth C."/>
            <person name="Imamovic A."/>
            <person name="Larimer J."/>
            <person name="McCowan C."/>
            <person name="Murphy C."/>
            <person name="Pearson M."/>
            <person name="Priest M."/>
            <person name="Roberts A."/>
            <person name="Saif S."/>
            <person name="Shea T."/>
            <person name="Sykes S."/>
            <person name="Wortman J."/>
            <person name="Nusbaum C."/>
            <person name="Birren B."/>
        </authorList>
    </citation>
    <scope>NUCLEOTIDE SEQUENCE [LARGE SCALE GENOMIC DNA]</scope>
    <source>
        <strain evidence="2">CBS 10118</strain>
    </source>
</reference>
<feature type="region of interest" description="Disordered" evidence="1">
    <location>
        <begin position="238"/>
        <end position="292"/>
    </location>
</feature>
<keyword evidence="4" id="KW-1185">Reference proteome</keyword>
<dbReference type="EMBL" id="CP144541">
    <property type="protein sequence ID" value="WVW80009.1"/>
    <property type="molecule type" value="Genomic_DNA"/>
</dbReference>
<evidence type="ECO:0000313" key="4">
    <source>
        <dbReference type="Proteomes" id="UP000092730"/>
    </source>
</evidence>
<proteinExistence type="predicted"/>
<dbReference type="AlphaFoldDB" id="A0A1B9GDQ7"/>
<evidence type="ECO:0000313" key="3">
    <source>
        <dbReference type="EMBL" id="WVW80009.1"/>
    </source>
</evidence>
<reference evidence="3" key="4">
    <citation type="submission" date="2024-02" db="EMBL/GenBank/DDBJ databases">
        <title>Comparative genomics of Cryptococcus and Kwoniella reveals pathogenesis evolution and contrasting modes of karyotype evolution via chromosome fusion or intercentromeric recombination.</title>
        <authorList>
            <person name="Coelho M.A."/>
            <person name="David-Palma M."/>
            <person name="Shea T."/>
            <person name="Bowers K."/>
            <person name="McGinley-Smith S."/>
            <person name="Mohammad A.W."/>
            <person name="Gnirke A."/>
            <person name="Yurkov A.M."/>
            <person name="Nowrousian M."/>
            <person name="Sun S."/>
            <person name="Cuomo C.A."/>
            <person name="Heitman J."/>
        </authorList>
    </citation>
    <scope>NUCLEOTIDE SEQUENCE</scope>
    <source>
        <strain evidence="3">CBS 10118</strain>
    </source>
</reference>
<evidence type="ECO:0000256" key="1">
    <source>
        <dbReference type="SAM" id="MobiDB-lite"/>
    </source>
</evidence>
<sequence>MDSKGGSSDQSDTEVTDPTLESRHRPRPQRTRAGTSSSATDDPPRSPVVEDRHYLDIYDEYTHRETGPSRRRFRPFEDWAPQLETLTDHHRYADFSWEPWGQYPNHLAPGLPQDSYSTHAGYHSGVTTPLHSAQFYQGSFNDPLWGNELRLHKTGMGSSLRPDVVYSGGITTTPSSSPAHSPRASPRPQRAYEPTLPTMPPIRNIGCPRRPPGVFSGSPRQEAPESHAARAETYADRDTFESDSDYPSFTGHTPRHNRTPSIRLDRPHVSRHRREGNVRRSKTTYVVPGGDESLPMNGFQIKIQRRAEGDTINCQSNEGRTISGWQIKTDANGDTIVSATFRKRPTTSPSGSTRAPSSPVRQASNNDSIVSGSIINATSSSSDHSARSFGKSPSPESRTTGDIYRGGQTRRRRVPSRQPRASSPHAEDSENPDWDRSSSVAAQKSSDELSSDNTSFAADEAAFRGTR</sequence>
<feature type="compositionally biased region" description="Low complexity" evidence="1">
    <location>
        <begin position="171"/>
        <end position="191"/>
    </location>
</feature>
<dbReference type="VEuPathDB" id="FungiDB:I302_00666"/>
<dbReference type="EMBL" id="KI894018">
    <property type="protein sequence ID" value="OCF29170.1"/>
    <property type="molecule type" value="Genomic_DNA"/>
</dbReference>
<dbReference type="KEGG" id="kbi:30205065"/>
<reference evidence="2" key="3">
    <citation type="submission" date="2014-01" db="EMBL/GenBank/DDBJ databases">
        <title>Evolution of pathogenesis and genome organization in the Tremellales.</title>
        <authorList>
            <person name="Cuomo C."/>
            <person name="Litvintseva A."/>
            <person name="Heitman J."/>
            <person name="Chen Y."/>
            <person name="Sun S."/>
            <person name="Springer D."/>
            <person name="Dromer F."/>
            <person name="Young S."/>
            <person name="Zeng Q."/>
            <person name="Chapman S."/>
            <person name="Gujja S."/>
            <person name="Saif S."/>
            <person name="Birren B."/>
        </authorList>
    </citation>
    <scope>NUCLEOTIDE SEQUENCE</scope>
    <source>
        <strain evidence="2">CBS 10118</strain>
    </source>
</reference>
<organism evidence="2">
    <name type="scientific">Kwoniella bestiolae CBS 10118</name>
    <dbReference type="NCBI Taxonomy" id="1296100"/>
    <lineage>
        <taxon>Eukaryota</taxon>
        <taxon>Fungi</taxon>
        <taxon>Dikarya</taxon>
        <taxon>Basidiomycota</taxon>
        <taxon>Agaricomycotina</taxon>
        <taxon>Tremellomycetes</taxon>
        <taxon>Tremellales</taxon>
        <taxon>Cryptococcaceae</taxon>
        <taxon>Kwoniella</taxon>
    </lineage>
</organism>
<feature type="compositionally biased region" description="Basic and acidic residues" evidence="1">
    <location>
        <begin position="425"/>
        <end position="436"/>
    </location>
</feature>
<feature type="region of interest" description="Disordered" evidence="1">
    <location>
        <begin position="1"/>
        <end position="71"/>
    </location>
</feature>
<name>A0A1B9GDQ7_9TREE</name>
<feature type="compositionally biased region" description="Basic and acidic residues" evidence="1">
    <location>
        <begin position="42"/>
        <end position="68"/>
    </location>
</feature>
<feature type="compositionally biased region" description="Basic residues" evidence="1">
    <location>
        <begin position="269"/>
        <end position="282"/>
    </location>
</feature>